<gene>
    <name evidence="1" type="ORF">EDX97_07975</name>
</gene>
<accession>A0A3N0I111</accession>
<name>A0A3N0I111_9FIRM</name>
<reference evidence="1 2" key="1">
    <citation type="submission" date="2018-11" db="EMBL/GenBank/DDBJ databases">
        <title>Clostridium sp. nov., a member of the family Erysipelotrichaceae isolated from pig faeces.</title>
        <authorList>
            <person name="Chang Y.-H."/>
        </authorList>
    </citation>
    <scope>NUCLEOTIDE SEQUENCE [LARGE SCALE GENOMIC DNA]</scope>
    <source>
        <strain evidence="1 2">YH-panp20</strain>
    </source>
</reference>
<protein>
    <submittedName>
        <fullName evidence="1">Uncharacterized protein</fullName>
    </submittedName>
</protein>
<evidence type="ECO:0000313" key="2">
    <source>
        <dbReference type="Proteomes" id="UP000276568"/>
    </source>
</evidence>
<dbReference type="RefSeq" id="WP_128520616.1">
    <property type="nucleotide sequence ID" value="NZ_RJQC01000002.1"/>
</dbReference>
<organism evidence="1 2">
    <name type="scientific">Absicoccus porci</name>
    <dbReference type="NCBI Taxonomy" id="2486576"/>
    <lineage>
        <taxon>Bacteria</taxon>
        <taxon>Bacillati</taxon>
        <taxon>Bacillota</taxon>
        <taxon>Erysipelotrichia</taxon>
        <taxon>Erysipelotrichales</taxon>
        <taxon>Erysipelotrichaceae</taxon>
        <taxon>Absicoccus</taxon>
    </lineage>
</organism>
<keyword evidence="2" id="KW-1185">Reference proteome</keyword>
<proteinExistence type="predicted"/>
<evidence type="ECO:0000313" key="1">
    <source>
        <dbReference type="EMBL" id="RNM30709.1"/>
    </source>
</evidence>
<dbReference type="Proteomes" id="UP000276568">
    <property type="component" value="Unassembled WGS sequence"/>
</dbReference>
<sequence>MSQTAFPLDDTPYLAQDLRLWHIGRTTGIINATGTDFTVTPIDGINVNVSPGFAYIRDAVGSYGGLVYGSTENVELTGQIADTNDRYDYVAVRYTKASNKVELKYVVGTTTKPSPVRTEQIWEIIVAIVHVRASSESILTTDITDTRMDSKYCGLCVDTLTKIPTDSYASQLAEFMQTNQSEFNTWFESIKGTLDGDTAAKLANQITTLQDKVTALEPYKAQVDTLNAWKQAVLAGETTLMIFEEES</sequence>
<dbReference type="OrthoDB" id="9795386at2"/>
<dbReference type="EMBL" id="RJQC01000002">
    <property type="protein sequence ID" value="RNM30709.1"/>
    <property type="molecule type" value="Genomic_DNA"/>
</dbReference>
<comment type="caution">
    <text evidence="1">The sequence shown here is derived from an EMBL/GenBank/DDBJ whole genome shotgun (WGS) entry which is preliminary data.</text>
</comment>
<dbReference type="AlphaFoldDB" id="A0A3N0I111"/>